<dbReference type="KEGG" id="caul:KCG34_01285"/>
<dbReference type="InterPro" id="IPR050445">
    <property type="entry name" value="Bact_polysacc_biosynth/exp"/>
</dbReference>
<dbReference type="EMBL" id="CP073078">
    <property type="protein sequence ID" value="QUD88554.1"/>
    <property type="molecule type" value="Genomic_DNA"/>
</dbReference>
<organism evidence="1 2">
    <name type="scientific">Phenylobacterium montanum</name>
    <dbReference type="NCBI Taxonomy" id="2823693"/>
    <lineage>
        <taxon>Bacteria</taxon>
        <taxon>Pseudomonadati</taxon>
        <taxon>Pseudomonadota</taxon>
        <taxon>Alphaproteobacteria</taxon>
        <taxon>Caulobacterales</taxon>
        <taxon>Caulobacteraceae</taxon>
        <taxon>Phenylobacterium</taxon>
    </lineage>
</organism>
<dbReference type="AlphaFoldDB" id="A0A975G0W4"/>
<evidence type="ECO:0000313" key="2">
    <source>
        <dbReference type="Proteomes" id="UP000676409"/>
    </source>
</evidence>
<keyword evidence="1" id="KW-0418">Kinase</keyword>
<dbReference type="GO" id="GO:0005886">
    <property type="term" value="C:plasma membrane"/>
    <property type="evidence" value="ECO:0007669"/>
    <property type="project" value="TreeGrafter"/>
</dbReference>
<reference evidence="1" key="1">
    <citation type="submission" date="2021-04" db="EMBL/GenBank/DDBJ databases">
        <title>The complete genome sequence of Caulobacter sp. S6.</title>
        <authorList>
            <person name="Tang Y."/>
            <person name="Ouyang W."/>
            <person name="Liu Q."/>
            <person name="Huang B."/>
            <person name="Guo Z."/>
            <person name="Lei P."/>
        </authorList>
    </citation>
    <scope>NUCLEOTIDE SEQUENCE</scope>
    <source>
        <strain evidence="1">S6</strain>
    </source>
</reference>
<gene>
    <name evidence="1" type="ORF">KCG34_01285</name>
</gene>
<dbReference type="InterPro" id="IPR027417">
    <property type="entry name" value="P-loop_NTPase"/>
</dbReference>
<accession>A0A975G0W4</accession>
<dbReference type="SUPFAM" id="SSF52540">
    <property type="entry name" value="P-loop containing nucleoside triphosphate hydrolases"/>
    <property type="match status" value="1"/>
</dbReference>
<proteinExistence type="predicted"/>
<dbReference type="Proteomes" id="UP000676409">
    <property type="component" value="Chromosome"/>
</dbReference>
<dbReference type="PANTHER" id="PTHR32309">
    <property type="entry name" value="TYROSINE-PROTEIN KINASE"/>
    <property type="match status" value="1"/>
</dbReference>
<dbReference type="Gene3D" id="3.40.50.300">
    <property type="entry name" value="P-loop containing nucleotide triphosphate hydrolases"/>
    <property type="match status" value="1"/>
</dbReference>
<dbReference type="PANTHER" id="PTHR32309:SF13">
    <property type="entry name" value="FERRIC ENTEROBACTIN TRANSPORT PROTEIN FEPE"/>
    <property type="match status" value="1"/>
</dbReference>
<sequence>MVDLTSEMAQLWASLGPPPPGPARVIQFIGARSGEGTSTVAREFARFAAERTRRAVWLVDLDFADSGQYRAIAAEPERFGPLGAAAAASPDGSCFFTVQPPARDAEGRVVADSRYLVAHPVGGSKLWVTRFRRELLQAGQGVGVVQAPDYWNALRRNAELVVVDAPALDRAQTGPLVAPFMDFSVLVLAEGGAEAGDALALKAAIEGAGGRCAGIVFNRVSLQPPGFLKAVLR</sequence>
<dbReference type="GO" id="GO:0004713">
    <property type="term" value="F:protein tyrosine kinase activity"/>
    <property type="evidence" value="ECO:0007669"/>
    <property type="project" value="TreeGrafter"/>
</dbReference>
<keyword evidence="2" id="KW-1185">Reference proteome</keyword>
<keyword evidence="1" id="KW-0808">Transferase</keyword>
<dbReference type="RefSeq" id="WP_211938604.1">
    <property type="nucleotide sequence ID" value="NZ_CP073078.1"/>
</dbReference>
<protein>
    <submittedName>
        <fullName evidence="1">Sugar kinase</fullName>
    </submittedName>
</protein>
<evidence type="ECO:0000313" key="1">
    <source>
        <dbReference type="EMBL" id="QUD88554.1"/>
    </source>
</evidence>
<name>A0A975G0W4_9CAUL</name>